<evidence type="ECO:0000256" key="1">
    <source>
        <dbReference type="SAM" id="MobiDB-lite"/>
    </source>
</evidence>
<dbReference type="Proteomes" id="UP000051952">
    <property type="component" value="Unassembled WGS sequence"/>
</dbReference>
<proteinExistence type="predicted"/>
<evidence type="ECO:0000313" key="3">
    <source>
        <dbReference type="Proteomes" id="UP000051952"/>
    </source>
</evidence>
<dbReference type="VEuPathDB" id="TriTrypDB:BSAL_17030"/>
<reference evidence="3" key="1">
    <citation type="submission" date="2015-09" db="EMBL/GenBank/DDBJ databases">
        <authorList>
            <consortium name="Pathogen Informatics"/>
        </authorList>
    </citation>
    <scope>NUCLEOTIDE SEQUENCE [LARGE SCALE GENOMIC DNA]</scope>
    <source>
        <strain evidence="3">Lake Konstanz</strain>
    </source>
</reference>
<feature type="compositionally biased region" description="Basic and acidic residues" evidence="1">
    <location>
        <begin position="380"/>
        <end position="389"/>
    </location>
</feature>
<organism evidence="2 3">
    <name type="scientific">Bodo saltans</name>
    <name type="common">Flagellated protozoan</name>
    <dbReference type="NCBI Taxonomy" id="75058"/>
    <lineage>
        <taxon>Eukaryota</taxon>
        <taxon>Discoba</taxon>
        <taxon>Euglenozoa</taxon>
        <taxon>Kinetoplastea</taxon>
        <taxon>Metakinetoplastina</taxon>
        <taxon>Eubodonida</taxon>
        <taxon>Bodonidae</taxon>
        <taxon>Bodo</taxon>
    </lineage>
</organism>
<feature type="compositionally biased region" description="Polar residues" evidence="1">
    <location>
        <begin position="125"/>
        <end position="141"/>
    </location>
</feature>
<dbReference type="EMBL" id="CYKH01001670">
    <property type="protein sequence ID" value="CUG88736.1"/>
    <property type="molecule type" value="Genomic_DNA"/>
</dbReference>
<protein>
    <submittedName>
        <fullName evidence="2">Uncharacterized protein</fullName>
    </submittedName>
</protein>
<evidence type="ECO:0000313" key="2">
    <source>
        <dbReference type="EMBL" id="CUG88736.1"/>
    </source>
</evidence>
<feature type="region of interest" description="Disordered" evidence="1">
    <location>
        <begin position="380"/>
        <end position="410"/>
    </location>
</feature>
<dbReference type="AlphaFoldDB" id="A0A0S4JF36"/>
<name>A0A0S4JF36_BODSA</name>
<keyword evidence="3" id="KW-1185">Reference proteome</keyword>
<gene>
    <name evidence="2" type="ORF">BSAL_17030</name>
</gene>
<dbReference type="OMA" id="KEEVIYM"/>
<feature type="region of interest" description="Disordered" evidence="1">
    <location>
        <begin position="198"/>
        <end position="217"/>
    </location>
</feature>
<accession>A0A0S4JF36</accession>
<dbReference type="OrthoDB" id="267291at2759"/>
<sequence length="410" mass="45033">MSAPMFATVSFVIDANGTETQETFRVPIDKSTTVRALGKSALHRYVQMQKVNTSNAICEIYVGSQQVKLFLHDIVVHVVNVAEEKVIMVVKDKLAPQQQPLPRRSESTEMIPANRAETQPAAILSRSSTQEVSKSPSPMLTSDQQIDIMSRMLARRSKSPALSRVPSEVPVNTHQHSAIKKSHHQSSAMPAAVAIASPGPIRDRRSPKKRTRGGDEVLTPEAAKVTRVETLSADDRSQFIQQKSQEGWGPEAYRNFESNYTSDPDKLGRELRKQRALQAKAMRGEKVDAIDCDAATQQQQASTTTTATANTTTTVPRRFAARSPPIALDETHVSKALFAQGDSSTSPIMIHPTDPMDLSPSARPSGWGIKASKFFDATTYHDDPSKAKLDPSLLNEPVRARRSTRGPLFD</sequence>
<feature type="region of interest" description="Disordered" evidence="1">
    <location>
        <begin position="96"/>
        <end position="141"/>
    </location>
</feature>